<evidence type="ECO:0000313" key="2">
    <source>
        <dbReference type="EMBL" id="RHW42067.1"/>
    </source>
</evidence>
<evidence type="ECO:0000313" key="3">
    <source>
        <dbReference type="Proteomes" id="UP000284416"/>
    </source>
</evidence>
<organism evidence="2 3">
    <name type="scientific">Neobacillus notoginsengisoli</name>
    <dbReference type="NCBI Taxonomy" id="1578198"/>
    <lineage>
        <taxon>Bacteria</taxon>
        <taxon>Bacillati</taxon>
        <taxon>Bacillota</taxon>
        <taxon>Bacilli</taxon>
        <taxon>Bacillales</taxon>
        <taxon>Bacillaceae</taxon>
        <taxon>Neobacillus</taxon>
    </lineage>
</organism>
<proteinExistence type="predicted"/>
<evidence type="ECO:0000259" key="1">
    <source>
        <dbReference type="Pfam" id="PF22790"/>
    </source>
</evidence>
<keyword evidence="3" id="KW-1185">Reference proteome</keyword>
<dbReference type="RefSeq" id="WP_118919722.1">
    <property type="nucleotide sequence ID" value="NZ_QWEG01000003.1"/>
</dbReference>
<feature type="domain" description="YkoP-like" evidence="1">
    <location>
        <begin position="2"/>
        <end position="181"/>
    </location>
</feature>
<reference evidence="2 3" key="1">
    <citation type="journal article" date="2017" name="Int. J. Syst. Evol. Microbiol.">
        <title>Bacillus notoginsengisoli sp. nov., a novel bacterium isolated from the rhizosphere of Panax notoginseng.</title>
        <authorList>
            <person name="Zhang M.Y."/>
            <person name="Cheng J."/>
            <person name="Cai Y."/>
            <person name="Zhang T.Y."/>
            <person name="Wu Y.Y."/>
            <person name="Manikprabhu D."/>
            <person name="Li W.J."/>
            <person name="Zhang Y.X."/>
        </authorList>
    </citation>
    <scope>NUCLEOTIDE SEQUENCE [LARGE SCALE GENOMIC DNA]</scope>
    <source>
        <strain evidence="2 3">JCM 30743</strain>
    </source>
</reference>
<dbReference type="InterPro" id="IPR054467">
    <property type="entry name" value="YkoP-like_dom"/>
</dbReference>
<dbReference type="Pfam" id="PF22790">
    <property type="entry name" value="YkoP"/>
    <property type="match status" value="1"/>
</dbReference>
<dbReference type="OrthoDB" id="1951946at2"/>
<comment type="caution">
    <text evidence="2">The sequence shown here is derived from an EMBL/GenBank/DDBJ whole genome shotgun (WGS) entry which is preliminary data.</text>
</comment>
<sequence length="185" mass="21753">MKQYIVSAWDLLDPFYYRCTRLTYLENHDNIFRVRLTRYKGRELILSDGVRISKNDLLVKIHLHNVRLLKEIYPLRSEIRKAKMIYQHVHQSLPGIEGYVRSHKRSAEIKGIIGITTLCTGSERLGFEVFDILHPAYKLLKWTAFLPITFLSANGSTLRKMSRMPPPGYLVMSKDKLHRLYKQSF</sequence>
<dbReference type="Proteomes" id="UP000284416">
    <property type="component" value="Unassembled WGS sequence"/>
</dbReference>
<accession>A0A417YWU2</accession>
<protein>
    <recommendedName>
        <fullName evidence="1">YkoP-like domain-containing protein</fullName>
    </recommendedName>
</protein>
<name>A0A417YWU2_9BACI</name>
<dbReference type="EMBL" id="QWEG01000003">
    <property type="protein sequence ID" value="RHW42067.1"/>
    <property type="molecule type" value="Genomic_DNA"/>
</dbReference>
<dbReference type="AlphaFoldDB" id="A0A417YWU2"/>
<gene>
    <name evidence="2" type="ORF">D1B31_05355</name>
</gene>